<feature type="transmembrane region" description="Helical" evidence="9">
    <location>
        <begin position="413"/>
        <end position="431"/>
    </location>
</feature>
<proteinExistence type="inferred from homology"/>
<comment type="similarity">
    <text evidence="2 9">Belongs to the alanine or glycine:cation symporter (AGCS) (TC 2.A.25) family.</text>
</comment>
<dbReference type="GO" id="GO:0005886">
    <property type="term" value="C:plasma membrane"/>
    <property type="evidence" value="ECO:0007669"/>
    <property type="project" value="UniProtKB-SubCell"/>
</dbReference>
<evidence type="ECO:0000256" key="1">
    <source>
        <dbReference type="ARBA" id="ARBA00004651"/>
    </source>
</evidence>
<evidence type="ECO:0000256" key="6">
    <source>
        <dbReference type="ARBA" id="ARBA00022847"/>
    </source>
</evidence>
<organism evidence="10 11">
    <name type="scientific">Parahaliea maris</name>
    <dbReference type="NCBI Taxonomy" id="2716870"/>
    <lineage>
        <taxon>Bacteria</taxon>
        <taxon>Pseudomonadati</taxon>
        <taxon>Pseudomonadota</taxon>
        <taxon>Gammaproteobacteria</taxon>
        <taxon>Cellvibrionales</taxon>
        <taxon>Halieaceae</taxon>
        <taxon>Parahaliea</taxon>
    </lineage>
</organism>
<feature type="transmembrane region" description="Helical" evidence="9">
    <location>
        <begin position="181"/>
        <end position="200"/>
    </location>
</feature>
<feature type="transmembrane region" description="Helical" evidence="9">
    <location>
        <begin position="207"/>
        <end position="230"/>
    </location>
</feature>
<sequence length="457" mass="47785">MSELIGAINAFAWGPVMLVLLLGTGLYLTLGLRFATVRRIPQAIGLLLRGRSGAGEGDISPFAALMTSLSATIGTGNIAGVATAVALGGPGALLWMWITALLGMATKYAEAVCAVHFREQDAHGNYSGGPMYYIRNGLHKRWHWLGYAFAIFGSLAGFGIANTVQSNSVAEVLNDSFTVPPLATGLVLMVLVGAVVLGGIKRISNVASWLVPMMAASYILMSVVVLVTHIDQIPHAVGVIVDSALNGSAAAGGFVGATVWAALRFGVARGIFSNEAGLGSAPIAHAAARTDEPVQQGMIAMLGTFIDTLVVCSMTGLVIVIMDVLPSGASGATLTSMAFANAFPGGQYIVTLGLCLFAFTTMIGWSFYGERCVVYLFGTRGILPFRLAWVIAIPLGTVIQLDLVWLIADTLNAFMAIPNLVALLLLSPLIFKLSREYFSAGSKEPQADDGAVQPEGS</sequence>
<dbReference type="Proteomes" id="UP000321039">
    <property type="component" value="Unassembled WGS sequence"/>
</dbReference>
<evidence type="ECO:0000256" key="9">
    <source>
        <dbReference type="RuleBase" id="RU363064"/>
    </source>
</evidence>
<feature type="transmembrane region" description="Helical" evidence="9">
    <location>
        <begin position="345"/>
        <end position="367"/>
    </location>
</feature>
<dbReference type="PANTHER" id="PTHR30330">
    <property type="entry name" value="AGSS FAMILY TRANSPORTER, SODIUM-ALANINE"/>
    <property type="match status" value="1"/>
</dbReference>
<keyword evidence="6 9" id="KW-0769">Symport</keyword>
<evidence type="ECO:0000256" key="7">
    <source>
        <dbReference type="ARBA" id="ARBA00022989"/>
    </source>
</evidence>
<dbReference type="PANTHER" id="PTHR30330:SF3">
    <property type="entry name" value="TRANSCRIPTIONAL REGULATOR, LRP FAMILY"/>
    <property type="match status" value="1"/>
</dbReference>
<dbReference type="RefSeq" id="WP_148069300.1">
    <property type="nucleotide sequence ID" value="NZ_VRZA01000005.1"/>
</dbReference>
<keyword evidence="8 9" id="KW-0472">Membrane</keyword>
<keyword evidence="11" id="KW-1185">Reference proteome</keyword>
<feature type="transmembrane region" description="Helical" evidence="9">
    <location>
        <begin position="236"/>
        <end position="263"/>
    </location>
</feature>
<dbReference type="PRINTS" id="PR00175">
    <property type="entry name" value="NAALASMPORT"/>
</dbReference>
<feature type="transmembrane region" description="Helical" evidence="9">
    <location>
        <begin position="387"/>
        <end position="407"/>
    </location>
</feature>
<evidence type="ECO:0000256" key="2">
    <source>
        <dbReference type="ARBA" id="ARBA00009261"/>
    </source>
</evidence>
<dbReference type="AlphaFoldDB" id="A0A5C8ZXV1"/>
<dbReference type="Gene3D" id="1.20.1740.10">
    <property type="entry name" value="Amino acid/polyamine transporter I"/>
    <property type="match status" value="1"/>
</dbReference>
<feature type="transmembrane region" description="Helical" evidence="9">
    <location>
        <begin position="144"/>
        <end position="161"/>
    </location>
</feature>
<protein>
    <submittedName>
        <fullName evidence="10">Sodium:alanine symporter family protein</fullName>
    </submittedName>
</protein>
<keyword evidence="4" id="KW-1003">Cell membrane</keyword>
<keyword evidence="9" id="KW-0997">Cell inner membrane</keyword>
<dbReference type="NCBIfam" id="TIGR00835">
    <property type="entry name" value="agcS"/>
    <property type="match status" value="1"/>
</dbReference>
<name>A0A5C8ZXV1_9GAMM</name>
<evidence type="ECO:0000313" key="10">
    <source>
        <dbReference type="EMBL" id="TXS92061.1"/>
    </source>
</evidence>
<dbReference type="InterPro" id="IPR001463">
    <property type="entry name" value="Na/Ala_symport"/>
</dbReference>
<keyword evidence="7 9" id="KW-1133">Transmembrane helix</keyword>
<evidence type="ECO:0000313" key="11">
    <source>
        <dbReference type="Proteomes" id="UP000321039"/>
    </source>
</evidence>
<evidence type="ECO:0000256" key="8">
    <source>
        <dbReference type="ARBA" id="ARBA00023136"/>
    </source>
</evidence>
<dbReference type="Pfam" id="PF01235">
    <property type="entry name" value="Na_Ala_symp"/>
    <property type="match status" value="1"/>
</dbReference>
<comment type="caution">
    <text evidence="10">The sequence shown here is derived from an EMBL/GenBank/DDBJ whole genome shotgun (WGS) entry which is preliminary data.</text>
</comment>
<keyword evidence="3 9" id="KW-0813">Transport</keyword>
<dbReference type="FunFam" id="1.20.1740.10:FF:000004">
    <property type="entry name" value="Sodium:alanine symporter family protein"/>
    <property type="match status" value="1"/>
</dbReference>
<evidence type="ECO:0000256" key="5">
    <source>
        <dbReference type="ARBA" id="ARBA00022692"/>
    </source>
</evidence>
<evidence type="ECO:0000256" key="3">
    <source>
        <dbReference type="ARBA" id="ARBA00022448"/>
    </source>
</evidence>
<gene>
    <name evidence="10" type="ORF">FV139_15155</name>
</gene>
<evidence type="ECO:0000256" key="4">
    <source>
        <dbReference type="ARBA" id="ARBA00022475"/>
    </source>
</evidence>
<reference evidence="10 11" key="1">
    <citation type="submission" date="2019-08" db="EMBL/GenBank/DDBJ databases">
        <title>Parahaliea maris sp. nov., isolated from the surface seawater.</title>
        <authorList>
            <person name="Liu Y."/>
        </authorList>
    </citation>
    <scope>NUCLEOTIDE SEQUENCE [LARGE SCALE GENOMIC DNA]</scope>
    <source>
        <strain evidence="10 11">HSLHS9</strain>
    </source>
</reference>
<feature type="transmembrane region" description="Helical" evidence="9">
    <location>
        <begin position="299"/>
        <end position="325"/>
    </location>
</feature>
<feature type="transmembrane region" description="Helical" evidence="9">
    <location>
        <begin position="12"/>
        <end position="30"/>
    </location>
</feature>
<comment type="subcellular location">
    <subcellularLocation>
        <location evidence="9">Cell inner membrane</location>
        <topology evidence="9">Multi-pass membrane protein</topology>
    </subcellularLocation>
    <subcellularLocation>
        <location evidence="1">Cell membrane</location>
        <topology evidence="1">Multi-pass membrane protein</topology>
    </subcellularLocation>
</comment>
<accession>A0A5C8ZXV1</accession>
<keyword evidence="5 9" id="KW-0812">Transmembrane</keyword>
<dbReference type="EMBL" id="VRZA01000005">
    <property type="protein sequence ID" value="TXS92061.1"/>
    <property type="molecule type" value="Genomic_DNA"/>
</dbReference>
<dbReference type="GO" id="GO:0005283">
    <property type="term" value="F:amino acid:sodium symporter activity"/>
    <property type="evidence" value="ECO:0007669"/>
    <property type="project" value="InterPro"/>
</dbReference>